<dbReference type="EMBL" id="UGTS01000006">
    <property type="protein sequence ID" value="SUC39379.1"/>
    <property type="molecule type" value="Genomic_DNA"/>
</dbReference>
<feature type="signal peptide" evidence="1">
    <location>
        <begin position="1"/>
        <end position="23"/>
    </location>
</feature>
<organism evidence="2 3">
    <name type="scientific">Proteus mirabilis</name>
    <dbReference type="NCBI Taxonomy" id="584"/>
    <lineage>
        <taxon>Bacteria</taxon>
        <taxon>Pseudomonadati</taxon>
        <taxon>Pseudomonadota</taxon>
        <taxon>Gammaproteobacteria</taxon>
        <taxon>Enterobacterales</taxon>
        <taxon>Morganellaceae</taxon>
        <taxon>Proteus</taxon>
    </lineage>
</organism>
<name>A0A379GEG8_PROMI</name>
<gene>
    <name evidence="2" type="ORF">NCTC11938_03669</name>
</gene>
<evidence type="ECO:0000313" key="3">
    <source>
        <dbReference type="Proteomes" id="UP000254191"/>
    </source>
</evidence>
<dbReference type="GO" id="GO:0016829">
    <property type="term" value="F:lyase activity"/>
    <property type="evidence" value="ECO:0007669"/>
    <property type="project" value="UniProtKB-KW"/>
</dbReference>
<dbReference type="AlphaFoldDB" id="A0A379GEG8"/>
<evidence type="ECO:0000256" key="1">
    <source>
        <dbReference type="SAM" id="SignalP"/>
    </source>
</evidence>
<keyword evidence="2" id="KW-0456">Lyase</keyword>
<proteinExistence type="predicted"/>
<feature type="chain" id="PRO_5017061059" evidence="1">
    <location>
        <begin position="24"/>
        <end position="77"/>
    </location>
</feature>
<evidence type="ECO:0000313" key="2">
    <source>
        <dbReference type="EMBL" id="SUC39379.1"/>
    </source>
</evidence>
<accession>A0A379GEG8</accession>
<sequence>MLIKNSLAYAITLSFCLSLPAQALPSLSHEPFGDLYLFEDEMPNTLSTSNDHQLSLVKSMLKMAYSHSNGSINPNQH</sequence>
<keyword evidence="1" id="KW-0732">Signal</keyword>
<protein>
    <submittedName>
        <fullName evidence="2">Chondroitin ABC lyase</fullName>
    </submittedName>
</protein>
<reference evidence="2 3" key="1">
    <citation type="submission" date="2018-06" db="EMBL/GenBank/DDBJ databases">
        <authorList>
            <consortium name="Pathogen Informatics"/>
            <person name="Doyle S."/>
        </authorList>
    </citation>
    <scope>NUCLEOTIDE SEQUENCE [LARGE SCALE GENOMIC DNA]</scope>
    <source>
        <strain evidence="2 3">NCTC11938</strain>
    </source>
</reference>
<dbReference type="Proteomes" id="UP000254191">
    <property type="component" value="Unassembled WGS sequence"/>
</dbReference>